<feature type="chain" id="PRO_5015031359" evidence="1">
    <location>
        <begin position="20"/>
        <end position="214"/>
    </location>
</feature>
<dbReference type="CTD" id="36379834"/>
<dbReference type="GeneID" id="36379834"/>
<evidence type="ECO:0000313" key="5">
    <source>
        <dbReference type="WormBase" id="SRAE_2000213200"/>
    </source>
</evidence>
<dbReference type="EMBL" id="LN609529">
    <property type="protein sequence ID" value="CEF67469.1"/>
    <property type="molecule type" value="Genomic_DNA"/>
</dbReference>
<evidence type="ECO:0000313" key="4">
    <source>
        <dbReference type="WBParaSite" id="SRAE_2000213200.1"/>
    </source>
</evidence>
<accession>A0A090MYN0</accession>
<evidence type="ECO:0000256" key="1">
    <source>
        <dbReference type="SAM" id="SignalP"/>
    </source>
</evidence>
<dbReference type="WormBase" id="SRAE_2000213200">
    <property type="protein sequence ID" value="SRP03770"/>
    <property type="gene ID" value="WBGene00262340"/>
</dbReference>
<keyword evidence="3" id="KW-1185">Reference proteome</keyword>
<dbReference type="WBParaSite" id="SRAE_2000213200.1">
    <property type="protein sequence ID" value="SRAE_2000213200.1"/>
    <property type="gene ID" value="WBGene00262340"/>
</dbReference>
<name>A0A090MYN0_STRRB</name>
<dbReference type="Proteomes" id="UP000035682">
    <property type="component" value="Unplaced"/>
</dbReference>
<dbReference type="RefSeq" id="XP_024506669.1">
    <property type="nucleotide sequence ID" value="XM_024653166.1"/>
</dbReference>
<reference evidence="4" key="2">
    <citation type="submission" date="2020-12" db="UniProtKB">
        <authorList>
            <consortium name="WormBaseParasite"/>
        </authorList>
    </citation>
    <scope>IDENTIFICATION</scope>
</reference>
<protein>
    <submittedName>
        <fullName evidence="2 4">Uncharacterized protein</fullName>
    </submittedName>
</protein>
<evidence type="ECO:0000313" key="3">
    <source>
        <dbReference type="Proteomes" id="UP000035682"/>
    </source>
</evidence>
<proteinExistence type="predicted"/>
<reference evidence="2 3" key="1">
    <citation type="submission" date="2014-09" db="EMBL/GenBank/DDBJ databases">
        <authorList>
            <person name="Martin A.A."/>
        </authorList>
    </citation>
    <scope>NUCLEOTIDE SEQUENCE</scope>
    <source>
        <strain evidence="3">ED321</strain>
        <strain evidence="2">ED321 Heterogonic</strain>
    </source>
</reference>
<dbReference type="AlphaFoldDB" id="A0A090MYN0"/>
<feature type="signal peptide" evidence="1">
    <location>
        <begin position="1"/>
        <end position="19"/>
    </location>
</feature>
<gene>
    <name evidence="2 4 5" type="ORF">SRAE_2000213200</name>
</gene>
<sequence>MTSNLLLLFIFVIITLSFSLNEDNTSENVNPFVPSLYNNGNGIHDQNKQKDLFIINGPLVFPQEDLADHVYVSITQETIYKFKAFLELECNVKIYDLSNLTKEDFLKWDEYIVMKSIKTLLLYDTTTGKEIENKTAQEKKFEKDITFNAFVPNCEALESEPVDEEHLSRSSDLYWLKTKRSEAERIEFEDKIIGVVFDVHQSDIWAGVLTNDLP</sequence>
<organism evidence="2">
    <name type="scientific">Strongyloides ratti</name>
    <name type="common">Parasitic roundworm</name>
    <dbReference type="NCBI Taxonomy" id="34506"/>
    <lineage>
        <taxon>Eukaryota</taxon>
        <taxon>Metazoa</taxon>
        <taxon>Ecdysozoa</taxon>
        <taxon>Nematoda</taxon>
        <taxon>Chromadorea</taxon>
        <taxon>Rhabditida</taxon>
        <taxon>Tylenchina</taxon>
        <taxon>Panagrolaimomorpha</taxon>
        <taxon>Strongyloidoidea</taxon>
        <taxon>Strongyloididae</taxon>
        <taxon>Strongyloides</taxon>
    </lineage>
</organism>
<evidence type="ECO:0000313" key="2">
    <source>
        <dbReference type="EMBL" id="CEF67469.1"/>
    </source>
</evidence>
<keyword evidence="1" id="KW-0732">Signal</keyword>